<accession>A0AAD2CPB9</accession>
<evidence type="ECO:0000259" key="6">
    <source>
        <dbReference type="Pfam" id="PF04116"/>
    </source>
</evidence>
<comment type="subcellular location">
    <subcellularLocation>
        <location evidence="1">Membrane</location>
    </subcellularLocation>
</comment>
<evidence type="ECO:0000256" key="1">
    <source>
        <dbReference type="ARBA" id="ARBA00004370"/>
    </source>
</evidence>
<dbReference type="GO" id="GO:0005506">
    <property type="term" value="F:iron ion binding"/>
    <property type="evidence" value="ECO:0007669"/>
    <property type="project" value="InterPro"/>
</dbReference>
<evidence type="ECO:0000313" key="8">
    <source>
        <dbReference type="Proteomes" id="UP001295423"/>
    </source>
</evidence>
<comment type="caution">
    <text evidence="7">The sequence shown here is derived from an EMBL/GenBank/DDBJ whole genome shotgun (WGS) entry which is preliminary data.</text>
</comment>
<dbReference type="AlphaFoldDB" id="A0AAD2CPB9"/>
<evidence type="ECO:0000256" key="4">
    <source>
        <dbReference type="ARBA" id="ARBA00023136"/>
    </source>
</evidence>
<dbReference type="EMBL" id="CAKOGP040000502">
    <property type="protein sequence ID" value="CAJ1935737.1"/>
    <property type="molecule type" value="Genomic_DNA"/>
</dbReference>
<evidence type="ECO:0000313" key="7">
    <source>
        <dbReference type="EMBL" id="CAJ1935737.1"/>
    </source>
</evidence>
<evidence type="ECO:0000256" key="5">
    <source>
        <dbReference type="SAM" id="Phobius"/>
    </source>
</evidence>
<protein>
    <recommendedName>
        <fullName evidence="6">Fatty acid hydroxylase domain-containing protein</fullName>
    </recommendedName>
</protein>
<keyword evidence="8" id="KW-1185">Reference proteome</keyword>
<feature type="domain" description="Fatty acid hydroxylase" evidence="6">
    <location>
        <begin position="140"/>
        <end position="276"/>
    </location>
</feature>
<dbReference type="InterPro" id="IPR050307">
    <property type="entry name" value="Sterol_Desaturase_Related"/>
</dbReference>
<dbReference type="PANTHER" id="PTHR11863">
    <property type="entry name" value="STEROL DESATURASE"/>
    <property type="match status" value="1"/>
</dbReference>
<reference evidence="7" key="1">
    <citation type="submission" date="2023-08" db="EMBL/GenBank/DDBJ databases">
        <authorList>
            <person name="Audoor S."/>
            <person name="Bilcke G."/>
        </authorList>
    </citation>
    <scope>NUCLEOTIDE SEQUENCE</scope>
</reference>
<name>A0AAD2CPB9_9STRA</name>
<keyword evidence="3 5" id="KW-1133">Transmembrane helix</keyword>
<dbReference type="GO" id="GO:0008610">
    <property type="term" value="P:lipid biosynthetic process"/>
    <property type="evidence" value="ECO:0007669"/>
    <property type="project" value="InterPro"/>
</dbReference>
<feature type="transmembrane region" description="Helical" evidence="5">
    <location>
        <begin position="129"/>
        <end position="150"/>
    </location>
</feature>
<gene>
    <name evidence="7" type="ORF">CYCCA115_LOCUS4885</name>
</gene>
<dbReference type="GO" id="GO:0016020">
    <property type="term" value="C:membrane"/>
    <property type="evidence" value="ECO:0007669"/>
    <property type="project" value="UniProtKB-SubCell"/>
</dbReference>
<evidence type="ECO:0000256" key="3">
    <source>
        <dbReference type="ARBA" id="ARBA00022989"/>
    </source>
</evidence>
<keyword evidence="2 5" id="KW-0812">Transmembrane</keyword>
<keyword evidence="4 5" id="KW-0472">Membrane</keyword>
<sequence length="287" mass="33077">MPSGRIAQQELESKILDTCTAGGVLWFLYTNPSFFNPWNLKIWEWCLLAVLIRMAIAFYDHLVTFLVDSVFKSDLLPTRTTGKPVRYVELDTKSYVYLGLNALHEWVFVQRLCHFIWFSSEVPLDPSEINFMNTVGALSVIFVVMDALYAPCHHIMHLPRLYPLIHKHHHRQHFPTRGYLDAGNEHPLEQVVGISSVWAGLLAAVYGPTGAHGVALFIFFNIHAALAMLNHSPYDVEFYLVPGLVKYRVANHEMHHRKFTVNYAQYCMWYDHLLQTFAPYEGPKKVT</sequence>
<dbReference type="InterPro" id="IPR006694">
    <property type="entry name" value="Fatty_acid_hydroxylase"/>
</dbReference>
<proteinExistence type="predicted"/>
<dbReference type="Proteomes" id="UP001295423">
    <property type="component" value="Unassembled WGS sequence"/>
</dbReference>
<dbReference type="Pfam" id="PF04116">
    <property type="entry name" value="FA_hydroxylase"/>
    <property type="match status" value="1"/>
</dbReference>
<evidence type="ECO:0000256" key="2">
    <source>
        <dbReference type="ARBA" id="ARBA00022692"/>
    </source>
</evidence>
<dbReference type="GO" id="GO:0016491">
    <property type="term" value="F:oxidoreductase activity"/>
    <property type="evidence" value="ECO:0007669"/>
    <property type="project" value="InterPro"/>
</dbReference>
<organism evidence="7 8">
    <name type="scientific">Cylindrotheca closterium</name>
    <dbReference type="NCBI Taxonomy" id="2856"/>
    <lineage>
        <taxon>Eukaryota</taxon>
        <taxon>Sar</taxon>
        <taxon>Stramenopiles</taxon>
        <taxon>Ochrophyta</taxon>
        <taxon>Bacillariophyta</taxon>
        <taxon>Bacillariophyceae</taxon>
        <taxon>Bacillariophycidae</taxon>
        <taxon>Bacillariales</taxon>
        <taxon>Bacillariaceae</taxon>
        <taxon>Cylindrotheca</taxon>
    </lineage>
</organism>